<dbReference type="RefSeq" id="WP_241054489.1">
    <property type="nucleotide sequence ID" value="NZ_JAKZBV010000001.1"/>
</dbReference>
<sequence length="263" mass="26534">MNMLRLGIRHASAAAALVFLLAACAAPTSGGSAGSSPSPAVTRAPIELQTPTPTATPTPTPGAYSAQQIATALTEINSQEGLNGQILDRDQILQVLPRTQQLMKQLDVVPASCADVFHLDLSKAVSEANMGMVVSTQPGTVNSLSLGALSFRSLAAMKSALNFDPAAVAQCSEMTVTVSGIAVHASARPLAVTVPGSTAYGSAAVLDASGLSQHTVTIVAVKGSTEVVATYSAPDADSAASVKRVEDLLGSTLAAVEAQTAPV</sequence>
<comment type="caution">
    <text evidence="2">The sequence shown here is derived from an EMBL/GenBank/DDBJ whole genome shotgun (WGS) entry which is preliminary data.</text>
</comment>
<proteinExistence type="predicted"/>
<evidence type="ECO:0000313" key="2">
    <source>
        <dbReference type="EMBL" id="MCH6470947.1"/>
    </source>
</evidence>
<gene>
    <name evidence="2" type="ORF">L0M17_13335</name>
</gene>
<dbReference type="Proteomes" id="UP001202922">
    <property type="component" value="Unassembled WGS sequence"/>
</dbReference>
<evidence type="ECO:0000313" key="3">
    <source>
        <dbReference type="Proteomes" id="UP001202922"/>
    </source>
</evidence>
<feature type="signal peptide" evidence="1">
    <location>
        <begin position="1"/>
        <end position="25"/>
    </location>
</feature>
<evidence type="ECO:0008006" key="4">
    <source>
        <dbReference type="Google" id="ProtNLM"/>
    </source>
</evidence>
<dbReference type="EMBL" id="JAKZBV010000001">
    <property type="protein sequence ID" value="MCH6470947.1"/>
    <property type="molecule type" value="Genomic_DNA"/>
</dbReference>
<keyword evidence="1" id="KW-0732">Signal</keyword>
<name>A0ABS9U2M7_9MICC</name>
<dbReference type="PROSITE" id="PS51257">
    <property type="entry name" value="PROKAR_LIPOPROTEIN"/>
    <property type="match status" value="1"/>
</dbReference>
<protein>
    <recommendedName>
        <fullName evidence="4">DUF5642 domain-containing protein</fullName>
    </recommendedName>
</protein>
<organism evidence="2 3">
    <name type="scientific">Sinomonas terrae</name>
    <dbReference type="NCBI Taxonomy" id="2908838"/>
    <lineage>
        <taxon>Bacteria</taxon>
        <taxon>Bacillati</taxon>
        <taxon>Actinomycetota</taxon>
        <taxon>Actinomycetes</taxon>
        <taxon>Micrococcales</taxon>
        <taxon>Micrococcaceae</taxon>
        <taxon>Sinomonas</taxon>
    </lineage>
</organism>
<evidence type="ECO:0000256" key="1">
    <source>
        <dbReference type="SAM" id="SignalP"/>
    </source>
</evidence>
<reference evidence="2 3" key="1">
    <citation type="submission" date="2022-03" db="EMBL/GenBank/DDBJ databases">
        <title>Sinomonas sp. isolated from a soil.</title>
        <authorList>
            <person name="Han J."/>
            <person name="Kim D.-U."/>
        </authorList>
    </citation>
    <scope>NUCLEOTIDE SEQUENCE [LARGE SCALE GENOMIC DNA]</scope>
    <source>
        <strain evidence="2 3">5-5</strain>
    </source>
</reference>
<accession>A0ABS9U2M7</accession>
<keyword evidence="3" id="KW-1185">Reference proteome</keyword>
<feature type="chain" id="PRO_5046780326" description="DUF5642 domain-containing protein" evidence="1">
    <location>
        <begin position="26"/>
        <end position="263"/>
    </location>
</feature>